<organism evidence="1 2">
    <name type="scientific">Pseudomonas tohonis</name>
    <dbReference type="NCBI Taxonomy" id="2725477"/>
    <lineage>
        <taxon>Bacteria</taxon>
        <taxon>Pseudomonadati</taxon>
        <taxon>Pseudomonadota</taxon>
        <taxon>Gammaproteobacteria</taxon>
        <taxon>Pseudomonadales</taxon>
        <taxon>Pseudomonadaceae</taxon>
        <taxon>Pseudomonas</taxon>
    </lineage>
</organism>
<keyword evidence="2" id="KW-1185">Reference proteome</keyword>
<protein>
    <submittedName>
        <fullName evidence="1">Uncharacterized protein</fullName>
    </submittedName>
</protein>
<reference evidence="1 2" key="1">
    <citation type="submission" date="2021-12" db="EMBL/GenBank/DDBJ databases">
        <title>Characterization of novel class B3 metallo-beta-lactamase from novel Pseudomonas species.</title>
        <authorList>
            <person name="Yamada K."/>
            <person name="Aoki K."/>
            <person name="Ishii Y."/>
        </authorList>
    </citation>
    <scope>NUCLEOTIDE SEQUENCE [LARGE SCALE GENOMIC DNA]</scope>
    <source>
        <strain evidence="1 2">TUM20286</strain>
    </source>
</reference>
<sequence length="76" mass="8430">MRCYICEAQAVEAPKTGDGENIDCPECGPYAISGTAKAMLLRDIRVLNEARSREWLTEERSAGNLRPLISSSTNLW</sequence>
<proteinExistence type="predicted"/>
<name>A0ABQ4VUA3_9PSED</name>
<dbReference type="Proteomes" id="UP001054892">
    <property type="component" value="Unassembled WGS sequence"/>
</dbReference>
<gene>
    <name evidence="1" type="ORF">TUM20286_05570</name>
</gene>
<comment type="caution">
    <text evidence="1">The sequence shown here is derived from an EMBL/GenBank/DDBJ whole genome shotgun (WGS) entry which is preliminary data.</text>
</comment>
<evidence type="ECO:0000313" key="2">
    <source>
        <dbReference type="Proteomes" id="UP001054892"/>
    </source>
</evidence>
<dbReference type="EMBL" id="BQKM01000001">
    <property type="protein sequence ID" value="GJN50805.1"/>
    <property type="molecule type" value="Genomic_DNA"/>
</dbReference>
<evidence type="ECO:0000313" key="1">
    <source>
        <dbReference type="EMBL" id="GJN50805.1"/>
    </source>
</evidence>
<accession>A0ABQ4VUA3</accession>